<evidence type="ECO:0000313" key="2">
    <source>
        <dbReference type="Proteomes" id="UP000011083"/>
    </source>
</evidence>
<reference evidence="1 2" key="1">
    <citation type="journal article" date="2013" name="Genome Biol.">
        <title>Genome of Acanthamoeba castellanii highlights extensive lateral gene transfer and early evolution of tyrosine kinase signaling.</title>
        <authorList>
            <person name="Clarke M."/>
            <person name="Lohan A.J."/>
            <person name="Liu B."/>
            <person name="Lagkouvardos I."/>
            <person name="Roy S."/>
            <person name="Zafar N."/>
            <person name="Bertelli C."/>
            <person name="Schilde C."/>
            <person name="Kianianmomeni A."/>
            <person name="Burglin T.R."/>
            <person name="Frech C."/>
            <person name="Turcotte B."/>
            <person name="Kopec K.O."/>
            <person name="Synnott J.M."/>
            <person name="Choo C."/>
            <person name="Paponov I."/>
            <person name="Finkler A."/>
            <person name="Soon Heng Tan C."/>
            <person name="Hutchins A.P."/>
            <person name="Weinmeier T."/>
            <person name="Rattei T."/>
            <person name="Chu J.S."/>
            <person name="Gimenez G."/>
            <person name="Irimia M."/>
            <person name="Rigden D.J."/>
            <person name="Fitzpatrick D.A."/>
            <person name="Lorenzo-Morales J."/>
            <person name="Bateman A."/>
            <person name="Chiu C.H."/>
            <person name="Tang P."/>
            <person name="Hegemann P."/>
            <person name="Fromm H."/>
            <person name="Raoult D."/>
            <person name="Greub G."/>
            <person name="Miranda-Saavedra D."/>
            <person name="Chen N."/>
            <person name="Nash P."/>
            <person name="Ginger M.L."/>
            <person name="Horn M."/>
            <person name="Schaap P."/>
            <person name="Caler L."/>
            <person name="Loftus B."/>
        </authorList>
    </citation>
    <scope>NUCLEOTIDE SEQUENCE [LARGE SCALE GENOMIC DNA]</scope>
    <source>
        <strain evidence="1 2">Neff</strain>
    </source>
</reference>
<sequence length="81" mass="8474">MADFNPAFKMTNDSFASKWFQFGSIPARSTVVTSGPTQIGATAASPFSMTYANSVFSKLVGNVVEANTTSVQSAVAEVTIS</sequence>
<dbReference type="RefSeq" id="XP_004341535.1">
    <property type="nucleotide sequence ID" value="XM_004341487.1"/>
</dbReference>
<dbReference type="Proteomes" id="UP000011083">
    <property type="component" value="Unassembled WGS sequence"/>
</dbReference>
<dbReference type="OrthoDB" id="60033at2759"/>
<dbReference type="EMBL" id="KB007933">
    <property type="protein sequence ID" value="ELR19449.1"/>
    <property type="molecule type" value="Genomic_DNA"/>
</dbReference>
<keyword evidence="2" id="KW-1185">Reference proteome</keyword>
<evidence type="ECO:0000313" key="1">
    <source>
        <dbReference type="EMBL" id="ELR19449.1"/>
    </source>
</evidence>
<organism evidence="1 2">
    <name type="scientific">Acanthamoeba castellanii (strain ATCC 30010 / Neff)</name>
    <dbReference type="NCBI Taxonomy" id="1257118"/>
    <lineage>
        <taxon>Eukaryota</taxon>
        <taxon>Amoebozoa</taxon>
        <taxon>Discosea</taxon>
        <taxon>Longamoebia</taxon>
        <taxon>Centramoebida</taxon>
        <taxon>Acanthamoebidae</taxon>
        <taxon>Acanthamoeba</taxon>
    </lineage>
</organism>
<name>L8H1S0_ACACF</name>
<protein>
    <submittedName>
        <fullName evidence="1">Uncharacterized protein</fullName>
    </submittedName>
</protein>
<dbReference type="VEuPathDB" id="AmoebaDB:ACA1_267070"/>
<accession>L8H1S0</accession>
<gene>
    <name evidence="1" type="ORF">ACA1_267070</name>
</gene>
<dbReference type="GeneID" id="14920230"/>
<dbReference type="AlphaFoldDB" id="L8H1S0"/>
<proteinExistence type="predicted"/>
<dbReference type="KEGG" id="acan:ACA1_267070"/>